<dbReference type="InterPro" id="IPR013099">
    <property type="entry name" value="K_chnl_dom"/>
</dbReference>
<dbReference type="OMA" id="GMCSIEH"/>
<keyword evidence="9" id="KW-0406">Ion transport</keyword>
<dbReference type="Pfam" id="PF07885">
    <property type="entry name" value="Ion_trans_2"/>
    <property type="match status" value="1"/>
</dbReference>
<evidence type="ECO:0008006" key="20">
    <source>
        <dbReference type="Google" id="ProtNLM"/>
    </source>
</evidence>
<evidence type="ECO:0000256" key="10">
    <source>
        <dbReference type="ARBA" id="ARBA00023136"/>
    </source>
</evidence>
<dbReference type="InterPro" id="IPR048735">
    <property type="entry name" value="Slowpoke-like_C"/>
</dbReference>
<comment type="subcellular location">
    <subcellularLocation>
        <location evidence="1">Membrane</location>
        <topology evidence="1">Multi-pass membrane protein</topology>
    </subcellularLocation>
</comment>
<evidence type="ECO:0000313" key="19">
    <source>
        <dbReference type="Proteomes" id="UP000078561"/>
    </source>
</evidence>
<evidence type="ECO:0000256" key="1">
    <source>
        <dbReference type="ARBA" id="ARBA00004141"/>
    </source>
</evidence>
<dbReference type="Pfam" id="PF03493">
    <property type="entry name" value="BK_channel_a"/>
    <property type="match status" value="1"/>
</dbReference>
<keyword evidence="11" id="KW-0407">Ion channel</keyword>
<dbReference type="PANTHER" id="PTHR10027">
    <property type="entry name" value="CALCIUM-ACTIVATED POTASSIUM CHANNEL ALPHA CHAIN"/>
    <property type="match status" value="1"/>
</dbReference>
<feature type="compositionally biased region" description="Basic residues" evidence="13">
    <location>
        <begin position="65"/>
        <end position="80"/>
    </location>
</feature>
<evidence type="ECO:0000259" key="16">
    <source>
        <dbReference type="Pfam" id="PF21014"/>
    </source>
</evidence>
<dbReference type="InParanoid" id="A0A168QBS7"/>
<accession>A0A168QBS7</accession>
<dbReference type="GO" id="GO:0005228">
    <property type="term" value="F:intracellular sodium-activated potassium channel activity"/>
    <property type="evidence" value="ECO:0007669"/>
    <property type="project" value="TreeGrafter"/>
</dbReference>
<evidence type="ECO:0000256" key="11">
    <source>
        <dbReference type="ARBA" id="ARBA00023303"/>
    </source>
</evidence>
<evidence type="ECO:0000256" key="8">
    <source>
        <dbReference type="ARBA" id="ARBA00022989"/>
    </source>
</evidence>
<keyword evidence="2" id="KW-0813">Transport</keyword>
<dbReference type="Pfam" id="PF22614">
    <property type="entry name" value="Slo-like_RCK"/>
    <property type="match status" value="2"/>
</dbReference>
<organism evidence="18">
    <name type="scientific">Absidia glauca</name>
    <name type="common">Pin mould</name>
    <dbReference type="NCBI Taxonomy" id="4829"/>
    <lineage>
        <taxon>Eukaryota</taxon>
        <taxon>Fungi</taxon>
        <taxon>Fungi incertae sedis</taxon>
        <taxon>Mucoromycota</taxon>
        <taxon>Mucoromycotina</taxon>
        <taxon>Mucoromycetes</taxon>
        <taxon>Mucorales</taxon>
        <taxon>Cunninghamellaceae</taxon>
        <taxon>Absidia</taxon>
    </lineage>
</organism>
<evidence type="ECO:0000256" key="6">
    <source>
        <dbReference type="ARBA" id="ARBA00022882"/>
    </source>
</evidence>
<dbReference type="OrthoDB" id="297496at2759"/>
<dbReference type="InterPro" id="IPR003929">
    <property type="entry name" value="K_chnl_BK_asu"/>
</dbReference>
<feature type="compositionally biased region" description="Polar residues" evidence="13">
    <location>
        <begin position="13"/>
        <end position="38"/>
    </location>
</feature>
<evidence type="ECO:0000259" key="15">
    <source>
        <dbReference type="Pfam" id="PF07885"/>
    </source>
</evidence>
<feature type="compositionally biased region" description="Low complexity" evidence="13">
    <location>
        <begin position="779"/>
        <end position="795"/>
    </location>
</feature>
<evidence type="ECO:0000256" key="5">
    <source>
        <dbReference type="ARBA" id="ARBA00022826"/>
    </source>
</evidence>
<keyword evidence="10" id="KW-0472">Membrane</keyword>
<evidence type="ECO:0000259" key="14">
    <source>
        <dbReference type="Pfam" id="PF03493"/>
    </source>
</evidence>
<proteinExistence type="predicted"/>
<protein>
    <recommendedName>
        <fullName evidence="20">Calcium-activated potassium channel BK alpha subunit domain-containing protein</fullName>
    </recommendedName>
</protein>
<keyword evidence="7" id="KW-0630">Potassium</keyword>
<evidence type="ECO:0000256" key="12">
    <source>
        <dbReference type="ARBA" id="ARBA00034430"/>
    </source>
</evidence>
<dbReference type="InterPro" id="IPR003148">
    <property type="entry name" value="RCK_N"/>
</dbReference>
<feature type="domain" description="Potassium channel" evidence="15">
    <location>
        <begin position="347"/>
        <end position="414"/>
    </location>
</feature>
<evidence type="ECO:0000256" key="9">
    <source>
        <dbReference type="ARBA" id="ARBA00023065"/>
    </source>
</evidence>
<reference evidence="18" key="1">
    <citation type="submission" date="2016-04" db="EMBL/GenBank/DDBJ databases">
        <authorList>
            <person name="Evans L.H."/>
            <person name="Alamgir A."/>
            <person name="Owens N."/>
            <person name="Weber N.D."/>
            <person name="Virtaneva K."/>
            <person name="Barbian K."/>
            <person name="Babar A."/>
            <person name="Rosenke K."/>
        </authorList>
    </citation>
    <scope>NUCLEOTIDE SEQUENCE [LARGE SCALE GENOMIC DNA]</scope>
    <source>
        <strain evidence="18">CBS 101.48</strain>
    </source>
</reference>
<dbReference type="GO" id="GO:0005886">
    <property type="term" value="C:plasma membrane"/>
    <property type="evidence" value="ECO:0007669"/>
    <property type="project" value="TreeGrafter"/>
</dbReference>
<keyword evidence="8" id="KW-1133">Transmembrane helix</keyword>
<evidence type="ECO:0000256" key="3">
    <source>
        <dbReference type="ARBA" id="ARBA00022538"/>
    </source>
</evidence>
<keyword evidence="6" id="KW-0851">Voltage-gated channel</keyword>
<dbReference type="Gene3D" id="3.40.50.720">
    <property type="entry name" value="NAD(P)-binding Rossmann-like Domain"/>
    <property type="match status" value="1"/>
</dbReference>
<dbReference type="Pfam" id="PF21014">
    <property type="entry name" value="Slowpoke_C"/>
    <property type="match status" value="1"/>
</dbReference>
<dbReference type="PANTHER" id="PTHR10027:SF10">
    <property type="entry name" value="SLOWPOKE 2, ISOFORM D"/>
    <property type="match status" value="1"/>
</dbReference>
<keyword evidence="4" id="KW-0812">Transmembrane</keyword>
<keyword evidence="3" id="KW-0633">Potassium transport</keyword>
<evidence type="ECO:0000256" key="7">
    <source>
        <dbReference type="ARBA" id="ARBA00022958"/>
    </source>
</evidence>
<evidence type="ECO:0000313" key="18">
    <source>
        <dbReference type="EMBL" id="SAM04218.1"/>
    </source>
</evidence>
<feature type="compositionally biased region" description="Acidic residues" evidence="13">
    <location>
        <begin position="1"/>
        <end position="11"/>
    </location>
</feature>
<dbReference type="Gene3D" id="1.10.287.70">
    <property type="match status" value="1"/>
</dbReference>
<dbReference type="GO" id="GO:0015271">
    <property type="term" value="F:outward rectifier potassium channel activity"/>
    <property type="evidence" value="ECO:0007669"/>
    <property type="project" value="TreeGrafter"/>
</dbReference>
<dbReference type="Proteomes" id="UP000078561">
    <property type="component" value="Unassembled WGS sequence"/>
</dbReference>
<dbReference type="GO" id="GO:0034702">
    <property type="term" value="C:monoatomic ion channel complex"/>
    <property type="evidence" value="ECO:0007669"/>
    <property type="project" value="UniProtKB-KW"/>
</dbReference>
<feature type="domain" description="Ca2+-activated K+ channel Slowpoke-like C-terminal" evidence="16">
    <location>
        <begin position="1109"/>
        <end position="1170"/>
    </location>
</feature>
<feature type="domain" description="Calcium-activated potassium channel BK alpha subunit" evidence="14">
    <location>
        <begin position="564"/>
        <end position="650"/>
    </location>
</feature>
<feature type="compositionally biased region" description="Polar residues" evidence="13">
    <location>
        <begin position="755"/>
        <end position="771"/>
    </location>
</feature>
<dbReference type="SUPFAM" id="SSF81324">
    <property type="entry name" value="Voltage-gated potassium channels"/>
    <property type="match status" value="1"/>
</dbReference>
<dbReference type="InterPro" id="IPR047871">
    <property type="entry name" value="K_chnl_Slo-like"/>
</dbReference>
<feature type="domain" description="RCK N-terminal" evidence="17">
    <location>
        <begin position="430"/>
        <end position="547"/>
    </location>
</feature>
<evidence type="ECO:0000256" key="13">
    <source>
        <dbReference type="SAM" id="MobiDB-lite"/>
    </source>
</evidence>
<gene>
    <name evidence="18" type="primary">ABSGL_10078.1 scaffold 11786</name>
</gene>
<feature type="domain" description="RCK N-terminal" evidence="17">
    <location>
        <begin position="889"/>
        <end position="1001"/>
    </location>
</feature>
<feature type="region of interest" description="Disordered" evidence="13">
    <location>
        <begin position="755"/>
        <end position="822"/>
    </location>
</feature>
<dbReference type="EMBL" id="LT554351">
    <property type="protein sequence ID" value="SAM04218.1"/>
    <property type="molecule type" value="Genomic_DNA"/>
</dbReference>
<evidence type="ECO:0000256" key="4">
    <source>
        <dbReference type="ARBA" id="ARBA00022692"/>
    </source>
</evidence>
<name>A0A168QBS7_ABSGL</name>
<feature type="region of interest" description="Disordered" evidence="13">
    <location>
        <begin position="1"/>
        <end position="87"/>
    </location>
</feature>
<evidence type="ECO:0000256" key="2">
    <source>
        <dbReference type="ARBA" id="ARBA00022448"/>
    </source>
</evidence>
<dbReference type="AlphaFoldDB" id="A0A168QBS7"/>
<keyword evidence="19" id="KW-1185">Reference proteome</keyword>
<feature type="compositionally biased region" description="Low complexity" evidence="13">
    <location>
        <begin position="802"/>
        <end position="818"/>
    </location>
</feature>
<comment type="catalytic activity">
    <reaction evidence="12">
        <text>K(+)(in) = K(+)(out)</text>
        <dbReference type="Rhea" id="RHEA:29463"/>
        <dbReference type="ChEBI" id="CHEBI:29103"/>
    </reaction>
</comment>
<keyword evidence="5" id="KW-0631">Potassium channel</keyword>
<sequence>MPSFPEDDEETLLYTNTPTYGCITSSPLSHPQQRSAANQGSHRSQEESSSRGSSDGDDTSSSRLAQRKQRRLQQRHRPKLSSRLSSVLRVTTSEAMAGPIEEENPDLVLPALDPSAQEVIDSSTQRNGLDQWFSKRTSVNLSTIRLKHRAGRKRARDERADVSYLYQLKCDLKYDERLLALRHFLLSNRNIIIFVNIDMMVDMLFCLLYLVEMKQESDVDLDPPWLFKWRSYDLWRLCQFLSYWDLGSFFMRIIMIGHPLSVLFSFRCCIELLTSVPFVISSYIHHGQYLYVPYFLRSWVLLLRIKSVMRIKTNLQITDKAIDPLKSKLIHLICTLMVLLYNGMSAFQYCEATYAGVNYPILDSLYVVMVTLSTVGYGDITPRTEGSRVVMMTLIVVSLAVLPSLLADVARTLQKRNDGGGHVSKGSMPFILIVGSFRPEQVSDILSGFLDREHGEPHLNVIFLDDNPPTEELKLMERNSMWGHRIQFLHGSVLNEDTLIRVRARYARAIFTISDDHALDHSKEDERNTVRLWSLYCFTVVHKIPIYTYNLSPSTAIYQKVAQEIICVGEFSQYLLAMNCRCRGVSTLLINLLHQRQPRNRYDESWQAQYDDGSCNEIYMAHAAKCLNGLTFADASWIVYKECQVILFAVKTKVENSDRYEILLNPRHYYVIKEHDLCVYMAESTQEVRDIRKMNSVYAWQAIHAMRNSRATRPHSPAPLFRTNMSQSPLSDQLEQTMKELLNPAPIFELPSHMIKQQQHQQTSSPMSTGQPLPITTDPTKSSPQAAAATTTPAPFSKRSDSASTASLYSSHSTSSSSGRIHQQHYRIVKLPSTRHALLTGSRTLISGLGQAYDQDQPNTMEPSLPLCYLLDHPVDQDDVVIQSASGLDGHILVCLQERVTNIFKFIYNLRSPYLKPDDLRDIVILCKTLPKPKLFELLNKFPKLYFMVGNSRNPDDLLRAGVKHAQRVVVMSEKESSANYEKSSDSPAIMASHLMDLLLPEAKSDRFRVVNLNEKSNIRFMQLLQGKDVAEEIDVFYTPSYAAGEVVVDSLISNVLLSQTFYKPDIVSIIKALCGMPGPSYYAEPMTEDISTLSTASMQAPHLTSIPMPDAFVGMSFANLFDALLLDHGILAIGLFRAPDEDMGNELPFVYTNPVPSLILRSDDAVYVLAAR</sequence>
<evidence type="ECO:0000259" key="17">
    <source>
        <dbReference type="Pfam" id="PF22614"/>
    </source>
</evidence>